<dbReference type="GO" id="GO:0003713">
    <property type="term" value="F:transcription coactivator activity"/>
    <property type="evidence" value="ECO:0007669"/>
    <property type="project" value="InterPro"/>
</dbReference>
<evidence type="ECO:0000256" key="1">
    <source>
        <dbReference type="SAM" id="MobiDB-lite"/>
    </source>
</evidence>
<gene>
    <name evidence="3" type="ORF">O6P43_027919</name>
</gene>
<dbReference type="EMBL" id="JARAOO010000011">
    <property type="protein sequence ID" value="KAJ7951947.1"/>
    <property type="molecule type" value="Genomic_DNA"/>
</dbReference>
<protein>
    <submittedName>
        <fullName evidence="3">Mediator of RNA polymerase II transcription subunit 15a-like</fullName>
    </submittedName>
</protein>
<evidence type="ECO:0000313" key="3">
    <source>
        <dbReference type="EMBL" id="KAJ7951947.1"/>
    </source>
</evidence>
<dbReference type="KEGG" id="qsa:O6P43_027919"/>
<sequence length="361" mass="37925">MTVDSEKPISGVSSLSNAGNNANQQTGVGMAPAPSLAIGTPGISASPLLAEFTGPDGAHGNALAAAPGKSNATEQPIDRLIKAVKSMSPKALTASVTDIGSVVSMIDRIAGSAPGNGSRAAIGEDLAAMTKCRLLARNIMTQDGTNGSKKMRRYASFMPLNVVSSAGNMNDDLNQVTVSESSDVESTATSSIKRTRTEDNHALLEEIREINQRLIDTVVDISEEDVDQTAAAAAAEGAEGTVVKCSYIAVALSPDLKKQYTSGQMSQIQPLRLLVPTNYPNCSPILLDKFPVESRETEDLSVKAKSKFSVSLRSLSQPMSIGEIAKTWDACARSAIREYAQQCGGGTFSSKYGTWESCLTV</sequence>
<organism evidence="3 4">
    <name type="scientific">Quillaja saponaria</name>
    <name type="common">Soap bark tree</name>
    <dbReference type="NCBI Taxonomy" id="32244"/>
    <lineage>
        <taxon>Eukaryota</taxon>
        <taxon>Viridiplantae</taxon>
        <taxon>Streptophyta</taxon>
        <taxon>Embryophyta</taxon>
        <taxon>Tracheophyta</taxon>
        <taxon>Spermatophyta</taxon>
        <taxon>Magnoliopsida</taxon>
        <taxon>eudicotyledons</taxon>
        <taxon>Gunneridae</taxon>
        <taxon>Pentapetalae</taxon>
        <taxon>rosids</taxon>
        <taxon>fabids</taxon>
        <taxon>Fabales</taxon>
        <taxon>Quillajaceae</taxon>
        <taxon>Quillaja</taxon>
    </lineage>
</organism>
<feature type="domain" description="ARC105/Med15 mediator subunit C-terminal" evidence="2">
    <location>
        <begin position="264"/>
        <end position="333"/>
    </location>
</feature>
<dbReference type="GO" id="GO:0031490">
    <property type="term" value="F:chromatin DNA binding"/>
    <property type="evidence" value="ECO:0007669"/>
    <property type="project" value="InterPro"/>
</dbReference>
<feature type="compositionally biased region" description="Polar residues" evidence="1">
    <location>
        <begin position="11"/>
        <end position="27"/>
    </location>
</feature>
<evidence type="ECO:0000313" key="4">
    <source>
        <dbReference type="Proteomes" id="UP001163823"/>
    </source>
</evidence>
<reference evidence="3" key="1">
    <citation type="journal article" date="2023" name="Science">
        <title>Elucidation of the pathway for biosynthesis of saponin adjuvants from the soapbark tree.</title>
        <authorList>
            <person name="Reed J."/>
            <person name="Orme A."/>
            <person name="El-Demerdash A."/>
            <person name="Owen C."/>
            <person name="Martin L.B.B."/>
            <person name="Misra R.C."/>
            <person name="Kikuchi S."/>
            <person name="Rejzek M."/>
            <person name="Martin A.C."/>
            <person name="Harkess A."/>
            <person name="Leebens-Mack J."/>
            <person name="Louveau T."/>
            <person name="Stephenson M.J."/>
            <person name="Osbourn A."/>
        </authorList>
    </citation>
    <scope>NUCLEOTIDE SEQUENCE</scope>
    <source>
        <strain evidence="3">S10</strain>
    </source>
</reference>
<dbReference type="PANTHER" id="PTHR33137:SF4">
    <property type="entry name" value="MEDIATOR OF RNA POLYMERASE II TRANSCRIPTION SUBUNIT 15A-RELATED"/>
    <property type="match status" value="1"/>
</dbReference>
<dbReference type="PANTHER" id="PTHR33137">
    <property type="entry name" value="MEDIATOR OF RNA POLYMERASE II TRANSCRIPTION SUBUNIT 15A-RELATED"/>
    <property type="match status" value="1"/>
</dbReference>
<comment type="caution">
    <text evidence="3">The sequence shown here is derived from an EMBL/GenBank/DDBJ whole genome shotgun (WGS) entry which is preliminary data.</text>
</comment>
<dbReference type="InterPro" id="IPR044661">
    <property type="entry name" value="MED15a/b/c-like"/>
</dbReference>
<dbReference type="Proteomes" id="UP001163823">
    <property type="component" value="Chromosome 11"/>
</dbReference>
<feature type="region of interest" description="Disordered" evidence="1">
    <location>
        <begin position="1"/>
        <end position="28"/>
    </location>
</feature>
<evidence type="ECO:0000259" key="2">
    <source>
        <dbReference type="Pfam" id="PF21539"/>
    </source>
</evidence>
<dbReference type="Pfam" id="PF21539">
    <property type="entry name" value="Med15_C"/>
    <property type="match status" value="1"/>
</dbReference>
<dbReference type="AlphaFoldDB" id="A0AAD7L636"/>
<dbReference type="InterPro" id="IPR048386">
    <property type="entry name" value="Med15_C"/>
</dbReference>
<name>A0AAD7L636_QUISA</name>
<keyword evidence="4" id="KW-1185">Reference proteome</keyword>
<accession>A0AAD7L636</accession>
<proteinExistence type="predicted"/>